<proteinExistence type="predicted"/>
<comment type="caution">
    <text evidence="1">The sequence shown here is derived from an EMBL/GenBank/DDBJ whole genome shotgun (WGS) entry which is preliminary data.</text>
</comment>
<dbReference type="EMBL" id="JQGA01000447">
    <property type="protein sequence ID" value="KGO75644.1"/>
    <property type="molecule type" value="Genomic_DNA"/>
</dbReference>
<keyword evidence="2" id="KW-1185">Reference proteome</keyword>
<gene>
    <name evidence="1" type="ORF">PITC_042470</name>
</gene>
<evidence type="ECO:0000313" key="1">
    <source>
        <dbReference type="EMBL" id="KGO75644.1"/>
    </source>
</evidence>
<dbReference type="HOGENOM" id="CLU_3175564_0_0_1"/>
<organism evidence="1 2">
    <name type="scientific">Penicillium italicum</name>
    <name type="common">Blue mold</name>
    <dbReference type="NCBI Taxonomy" id="40296"/>
    <lineage>
        <taxon>Eukaryota</taxon>
        <taxon>Fungi</taxon>
        <taxon>Dikarya</taxon>
        <taxon>Ascomycota</taxon>
        <taxon>Pezizomycotina</taxon>
        <taxon>Eurotiomycetes</taxon>
        <taxon>Eurotiomycetidae</taxon>
        <taxon>Eurotiales</taxon>
        <taxon>Aspergillaceae</taxon>
        <taxon>Penicillium</taxon>
    </lineage>
</organism>
<reference evidence="1 2" key="1">
    <citation type="journal article" date="2015" name="Mol. Plant Microbe Interact.">
        <title>Genome, transcriptome, and functional analyses of Penicillium expansum provide new insights into secondary metabolism and pathogenicity.</title>
        <authorList>
            <person name="Ballester A.R."/>
            <person name="Marcet-Houben M."/>
            <person name="Levin E."/>
            <person name="Sela N."/>
            <person name="Selma-Lazaro C."/>
            <person name="Carmona L."/>
            <person name="Wisniewski M."/>
            <person name="Droby S."/>
            <person name="Gonzalez-Candelas L."/>
            <person name="Gabaldon T."/>
        </authorList>
    </citation>
    <scope>NUCLEOTIDE SEQUENCE [LARGE SCALE GENOMIC DNA]</scope>
    <source>
        <strain evidence="1 2">PHI-1</strain>
    </source>
</reference>
<evidence type="ECO:0000313" key="2">
    <source>
        <dbReference type="Proteomes" id="UP000030104"/>
    </source>
</evidence>
<protein>
    <submittedName>
        <fullName evidence="1">Uncharacterized protein</fullName>
    </submittedName>
</protein>
<sequence length="47" mass="4990">MSVSSTLVCADVSVSWDLDLGERGLLFRLSCFPIKSTSTAATQALLV</sequence>
<name>A0A0A2L6Q3_PENIT</name>
<dbReference type="AlphaFoldDB" id="A0A0A2L6Q3"/>
<accession>A0A0A2L6Q3</accession>
<dbReference type="Proteomes" id="UP000030104">
    <property type="component" value="Unassembled WGS sequence"/>
</dbReference>